<evidence type="ECO:0000313" key="2">
    <source>
        <dbReference type="EMBL" id="NNH11480.1"/>
    </source>
</evidence>
<dbReference type="Pfam" id="PF13994">
    <property type="entry name" value="PgaD"/>
    <property type="match status" value="1"/>
</dbReference>
<keyword evidence="1" id="KW-1133">Transmembrane helix</keyword>
<evidence type="ECO:0000256" key="1">
    <source>
        <dbReference type="SAM" id="Phobius"/>
    </source>
</evidence>
<dbReference type="EMBL" id="JABEMD010000016">
    <property type="protein sequence ID" value="NNH11480.1"/>
    <property type="molecule type" value="Genomic_DNA"/>
</dbReference>
<keyword evidence="1" id="KW-0472">Membrane</keyword>
<dbReference type="GO" id="GO:0043709">
    <property type="term" value="P:cell adhesion involved in single-species biofilm formation"/>
    <property type="evidence" value="ECO:0007669"/>
    <property type="project" value="InterPro"/>
</dbReference>
<comment type="caution">
    <text evidence="2">The sequence shown here is derived from an EMBL/GenBank/DDBJ whole genome shotgun (WGS) entry which is preliminary data.</text>
</comment>
<dbReference type="Proteomes" id="UP000542973">
    <property type="component" value="Unassembled WGS sequence"/>
</dbReference>
<accession>A0A849B756</accession>
<reference evidence="2 3" key="1">
    <citation type="submission" date="2020-05" db="EMBL/GenBank/DDBJ databases">
        <title>MicrobeNet Type strains.</title>
        <authorList>
            <person name="Nicholson A.C."/>
        </authorList>
    </citation>
    <scope>NUCLEOTIDE SEQUENCE [LARGE SCALE GENOMIC DNA]</scope>
    <source>
        <strain evidence="2 3">ATCC 700815</strain>
    </source>
</reference>
<dbReference type="InterPro" id="IPR023829">
    <property type="entry name" value="PGA_PgaD"/>
</dbReference>
<organism evidence="2 3">
    <name type="scientific">Cupriavidus gilardii</name>
    <dbReference type="NCBI Taxonomy" id="82541"/>
    <lineage>
        <taxon>Bacteria</taxon>
        <taxon>Pseudomonadati</taxon>
        <taxon>Pseudomonadota</taxon>
        <taxon>Betaproteobacteria</taxon>
        <taxon>Burkholderiales</taxon>
        <taxon>Burkholderiaceae</taxon>
        <taxon>Cupriavidus</taxon>
    </lineage>
</organism>
<protein>
    <submittedName>
        <fullName evidence="2">Poly-beta-1,6-N-acetyl-D-glucosamine biosynthesis protein PgaD</fullName>
    </submittedName>
</protein>
<name>A0A849B756_9BURK</name>
<feature type="transmembrane region" description="Helical" evidence="1">
    <location>
        <begin position="21"/>
        <end position="43"/>
    </location>
</feature>
<gene>
    <name evidence="2" type="primary">pgaD</name>
    <name evidence="2" type="ORF">HLB16_11365</name>
</gene>
<dbReference type="AlphaFoldDB" id="A0A849B756"/>
<feature type="transmembrane region" description="Helical" evidence="1">
    <location>
        <begin position="63"/>
        <end position="85"/>
    </location>
</feature>
<evidence type="ECO:0000313" key="3">
    <source>
        <dbReference type="Proteomes" id="UP000542973"/>
    </source>
</evidence>
<dbReference type="NCBIfam" id="TIGR03940">
    <property type="entry name" value="PGA_PgaD"/>
    <property type="match status" value="1"/>
</dbReference>
<keyword evidence="1" id="KW-0812">Transmembrane</keyword>
<proteinExistence type="predicted"/>
<sequence>MNPDDMIVRTRRTRLGWLIDALLTALAWIGFGYLCVTGLQAVLRHANAGPDVPFWSALLPTAGTLSIYVVVGLFNGVVLLSWALYNQYRFSGLDRRKPIPALRDDELARSFHVSGQQLHALQRAKVAVVDHEGDGTIADVHLPHAVQAPARETAAVK</sequence>